<dbReference type="Proteomes" id="UP001222800">
    <property type="component" value="Chromosome"/>
</dbReference>
<dbReference type="InterPro" id="IPR036291">
    <property type="entry name" value="NAD(P)-bd_dom_sf"/>
</dbReference>
<accession>A0ABY8ED52</accession>
<dbReference type="SUPFAM" id="SSF51735">
    <property type="entry name" value="NAD(P)-binding Rossmann-fold domains"/>
    <property type="match status" value="1"/>
</dbReference>
<sequence length="318" mass="35631">MLYLNEHDIKEAVSLDEIMDAIEKAFHIYEKDAFFMPDRIHIDKDQNTLLYMPCFSESIFGTKILTLFPDNPKKNEPVTNGLMLLNDRETGKPVCMINGASITAYRTGAVGGVGIRYTSPQNVKNLGVIGTGVQGFYQTLYACKARNFEKVTVFDAYSQKLPEFVLRLQKELPNVEIIAGDSSEEVVKNSDVIITATPSTEPVIPNDKELLKGKHFIAIGSYKPTMHEYPQAIFEIIENLYIDTEFATEESGDIITPLEEGWIKEAQIKPFIDLVNGKKLEEETTLFKSVGMGLFDVVVSELIYTKAKEKGLGQVINL</sequence>
<organism evidence="1 2">
    <name type="scientific">Tepidibacter hydrothermalis</name>
    <dbReference type="NCBI Taxonomy" id="3036126"/>
    <lineage>
        <taxon>Bacteria</taxon>
        <taxon>Bacillati</taxon>
        <taxon>Bacillota</taxon>
        <taxon>Clostridia</taxon>
        <taxon>Peptostreptococcales</taxon>
        <taxon>Peptostreptococcaceae</taxon>
        <taxon>Tepidibacter</taxon>
    </lineage>
</organism>
<dbReference type="EMBL" id="CP120733">
    <property type="protein sequence ID" value="WFD09514.1"/>
    <property type="molecule type" value="Genomic_DNA"/>
</dbReference>
<reference evidence="1 2" key="1">
    <citation type="submission" date="2023-03" db="EMBL/GenBank/DDBJ databases">
        <title>Complete genome sequence of Tepidibacter sp. SWIR-1, isolated from a deep-sea hydrothermal vent.</title>
        <authorList>
            <person name="Li X."/>
        </authorList>
    </citation>
    <scope>NUCLEOTIDE SEQUENCE [LARGE SCALE GENOMIC DNA]</scope>
    <source>
        <strain evidence="1 2">SWIR-1</strain>
    </source>
</reference>
<evidence type="ECO:0000313" key="1">
    <source>
        <dbReference type="EMBL" id="WFD09514.1"/>
    </source>
</evidence>
<gene>
    <name evidence="1" type="ORF">P4S50_14115</name>
</gene>
<dbReference type="Pfam" id="PF02423">
    <property type="entry name" value="OCD_Mu_crystall"/>
    <property type="match status" value="1"/>
</dbReference>
<name>A0ABY8ED52_9FIRM</name>
<dbReference type="PANTHER" id="PTHR13812">
    <property type="entry name" value="KETIMINE REDUCTASE MU-CRYSTALLIN"/>
    <property type="match status" value="1"/>
</dbReference>
<protein>
    <submittedName>
        <fullName evidence="1">Ornithine cyclodeaminase family protein</fullName>
    </submittedName>
</protein>
<dbReference type="InterPro" id="IPR003462">
    <property type="entry name" value="ODC_Mu_crystall"/>
</dbReference>
<keyword evidence="2" id="KW-1185">Reference proteome</keyword>
<dbReference type="Gene3D" id="3.40.50.720">
    <property type="entry name" value="NAD(P)-binding Rossmann-like Domain"/>
    <property type="match status" value="1"/>
</dbReference>
<proteinExistence type="predicted"/>
<dbReference type="Gene3D" id="3.30.1780.10">
    <property type="entry name" value="ornithine cyclodeaminase, domain 1"/>
    <property type="match status" value="1"/>
</dbReference>
<dbReference type="PANTHER" id="PTHR13812:SF19">
    <property type="entry name" value="KETIMINE REDUCTASE MU-CRYSTALLIN"/>
    <property type="match status" value="1"/>
</dbReference>
<dbReference type="RefSeq" id="WP_277731443.1">
    <property type="nucleotide sequence ID" value="NZ_CP120733.1"/>
</dbReference>
<dbReference type="InterPro" id="IPR023401">
    <property type="entry name" value="ODC_N"/>
</dbReference>
<dbReference type="PIRSF" id="PIRSF001439">
    <property type="entry name" value="CryM"/>
    <property type="match status" value="1"/>
</dbReference>
<evidence type="ECO:0000313" key="2">
    <source>
        <dbReference type="Proteomes" id="UP001222800"/>
    </source>
</evidence>